<reference evidence="2 3" key="1">
    <citation type="journal article" date="2011" name="PLoS Pathog.">
        <title>Dynamic evolution of pathogenicity revealed by sequencing and comparative genomics of 19 Pseudomonas syringae isolates.</title>
        <authorList>
            <person name="Baltrus D.A."/>
            <person name="Nishimura M.T."/>
            <person name="Romanchuk A."/>
            <person name="Chang J.H."/>
            <person name="Mukhtar M.S."/>
            <person name="Cherkis K."/>
            <person name="Roach J."/>
            <person name="Grant S.R."/>
            <person name="Jones C.D."/>
            <person name="Dangl J.L."/>
        </authorList>
    </citation>
    <scope>NUCLEOTIDE SEQUENCE [LARGE SCALE GENOMIC DNA]</scope>
    <source>
        <strain evidence="3">M301072PT</strain>
    </source>
</reference>
<name>F3FJZ1_PSESX</name>
<evidence type="ECO:0000256" key="1">
    <source>
        <dbReference type="SAM" id="Phobius"/>
    </source>
</evidence>
<keyword evidence="1" id="KW-0472">Membrane</keyword>
<protein>
    <submittedName>
        <fullName evidence="2">Uncharacterized protein</fullName>
    </submittedName>
</protein>
<sequence length="34" mass="3502">MEPITTLNTLHIVATALLLISALVLARRGGQGAS</sequence>
<evidence type="ECO:0000313" key="3">
    <source>
        <dbReference type="Proteomes" id="UP000004471"/>
    </source>
</evidence>
<dbReference type="Proteomes" id="UP000004471">
    <property type="component" value="Unassembled WGS sequence"/>
</dbReference>
<keyword evidence="1" id="KW-0812">Transmembrane</keyword>
<keyword evidence="1" id="KW-1133">Transmembrane helix</keyword>
<accession>F3FJZ1</accession>
<dbReference type="HOGENOM" id="CLU_3375454_0_0_6"/>
<organism evidence="2 3">
    <name type="scientific">Pseudomonas syringae pv. japonica str. M301072</name>
    <dbReference type="NCBI Taxonomy" id="629262"/>
    <lineage>
        <taxon>Bacteria</taxon>
        <taxon>Pseudomonadati</taxon>
        <taxon>Pseudomonadota</taxon>
        <taxon>Gammaproteobacteria</taxon>
        <taxon>Pseudomonadales</taxon>
        <taxon>Pseudomonadaceae</taxon>
        <taxon>Pseudomonas</taxon>
        <taxon>Pseudomonas syringae</taxon>
    </lineage>
</organism>
<proteinExistence type="predicted"/>
<dbReference type="EMBL" id="AEAH01000777">
    <property type="protein sequence ID" value="EGH30527.1"/>
    <property type="molecule type" value="Genomic_DNA"/>
</dbReference>
<gene>
    <name evidence="2" type="ORF">PSYJA_16712</name>
</gene>
<dbReference type="AlphaFoldDB" id="F3FJZ1"/>
<evidence type="ECO:0000313" key="2">
    <source>
        <dbReference type="EMBL" id="EGH30527.1"/>
    </source>
</evidence>
<feature type="transmembrane region" description="Helical" evidence="1">
    <location>
        <begin position="6"/>
        <end position="26"/>
    </location>
</feature>
<comment type="caution">
    <text evidence="2">The sequence shown here is derived from an EMBL/GenBank/DDBJ whole genome shotgun (WGS) entry which is preliminary data.</text>
</comment>